<organism evidence="1 2">
    <name type="scientific">Faecalicatena contorta</name>
    <dbReference type="NCBI Taxonomy" id="39482"/>
    <lineage>
        <taxon>Bacteria</taxon>
        <taxon>Bacillati</taxon>
        <taxon>Bacillota</taxon>
        <taxon>Clostridia</taxon>
        <taxon>Lachnospirales</taxon>
        <taxon>Lachnospiraceae</taxon>
        <taxon>Faecalicatena</taxon>
    </lineage>
</organism>
<sequence length="100" mass="11641">MKKKLCIIFITLVLILTTINMLPDYLIANESNITTDQSREVRLSVVIYKFWTIKNTTELIVREHTKIHGTPNSIILDIYGSHYCLNQGFAPYKTITKNFY</sequence>
<gene>
    <name evidence="1" type="ORF">ERS852491_02658</name>
</gene>
<dbReference type="Proteomes" id="UP000095544">
    <property type="component" value="Unassembled WGS sequence"/>
</dbReference>
<dbReference type="OrthoDB" id="2062033at2"/>
<proteinExistence type="predicted"/>
<dbReference type="EMBL" id="CYZU01000024">
    <property type="protein sequence ID" value="CUO58695.1"/>
    <property type="molecule type" value="Genomic_DNA"/>
</dbReference>
<dbReference type="STRING" id="39482.ERS852491_02658"/>
<name>A0A174GE49_9FIRM</name>
<dbReference type="AlphaFoldDB" id="A0A174GE49"/>
<evidence type="ECO:0000313" key="2">
    <source>
        <dbReference type="Proteomes" id="UP000095544"/>
    </source>
</evidence>
<protein>
    <submittedName>
        <fullName evidence="1">Uncharacterized protein</fullName>
    </submittedName>
</protein>
<reference evidence="1 2" key="1">
    <citation type="submission" date="2015-09" db="EMBL/GenBank/DDBJ databases">
        <authorList>
            <consortium name="Pathogen Informatics"/>
        </authorList>
    </citation>
    <scope>NUCLEOTIDE SEQUENCE [LARGE SCALE GENOMIC DNA]</scope>
    <source>
        <strain evidence="1 2">2789STDY5834876</strain>
    </source>
</reference>
<evidence type="ECO:0000313" key="1">
    <source>
        <dbReference type="EMBL" id="CUO58695.1"/>
    </source>
</evidence>
<accession>A0A174GE49</accession>